<evidence type="ECO:0000313" key="5">
    <source>
        <dbReference type="Proteomes" id="UP000016233"/>
    </source>
</evidence>
<comment type="similarity">
    <text evidence="1">In the N-terminal section; belongs to the LXG family.</text>
</comment>
<dbReference type="RefSeq" id="WP_021002347.1">
    <property type="nucleotide sequence ID" value="NC_022246.1"/>
</dbReference>
<dbReference type="InterPro" id="IPR006829">
    <property type="entry name" value="LXG_dom"/>
</dbReference>
<dbReference type="EMBL" id="CP003857">
    <property type="protein sequence ID" value="AGU75571.1"/>
    <property type="molecule type" value="Genomic_DNA"/>
</dbReference>
<organism evidence="4 5">
    <name type="scientific">Streptococcus intermedius B196</name>
    <dbReference type="NCBI Taxonomy" id="862967"/>
    <lineage>
        <taxon>Bacteria</taxon>
        <taxon>Bacillati</taxon>
        <taxon>Bacillota</taxon>
        <taxon>Bacilli</taxon>
        <taxon>Lactobacillales</taxon>
        <taxon>Streptococcaceae</taxon>
        <taxon>Streptococcus</taxon>
        <taxon>Streptococcus anginosus group</taxon>
    </lineage>
</organism>
<dbReference type="Proteomes" id="UP000016233">
    <property type="component" value="Chromosome"/>
</dbReference>
<dbReference type="PROSITE" id="PS51756">
    <property type="entry name" value="LXG"/>
    <property type="match status" value="1"/>
</dbReference>
<feature type="domain" description="LXG" evidence="3">
    <location>
        <begin position="1"/>
        <end position="241"/>
    </location>
</feature>
<protein>
    <recommendedName>
        <fullName evidence="3">LXG domain-containing protein</fullName>
    </recommendedName>
</protein>
<evidence type="ECO:0000256" key="2">
    <source>
        <dbReference type="SAM" id="Coils"/>
    </source>
</evidence>
<sequence length="743" mass="81665">MSFHVEVAELYRSLQTLVNESETAIRRLEETKTSYHRILTSNSMHGQVGTAISEEINTAHTVVVVRLKHLLYLLHQDFSKELTSFQEATGESSPTAVLDEEVLLHANQTYQSVSSKVEAIHRSVQQAAAKVSDLIVEESDRHHYHAFQDNLYNAREVITKAIEQVSAWDAAGQTLGSEGALQELQLLLTSLRRMDLPYSDPNLQEVMHQLTPFAEAVRQQEEQLTEALTRAKRQSEIAQKKAKEKAKKEQADWRKHHPLQSFLSEVKEGSSRFLDGSTSWMKQVDLPLLGEVFKALKGIGDASLGFVGDIGFGLVQGGTDVAQYAHEGAIWGVNSLTGQATPKWMEQDLKGGLKTSGQMVQTIGKYATGLAITSLPGLEVGLKIAADGSKGRSISGVLLKELAGVQEETLQSTEALIKKSGKSFLEGDTYTRSRLLTRGALEVGSFFVGAGELRTAVSGSQIGSRISKVKGLSQLTDWSALTKRAGQLTGNAFDQLRHLKEGRSFLYEALGQIKRENRLAAAIGTVRQDFSRHPARVHLGKVAEKAEDVVKSSKTFKAEKVTLKNGDIAYKSADLINGKPVLVRSRSFLDDAGRIKWPAANGFVVDSAGNPITQPANLKAGQVIDRFGSNGGRFTSPVDNGEILPFNTRGLPYPEGYQAYHQYEIVKDINLENIKNGYKLLSEKDKIVLSKLMKDRKFTLEDMANLQKGQIAKIFGQGGGTQIQFGTGVVWYEKMGLLKEVVK</sequence>
<gene>
    <name evidence="4" type="ORF">SIR_0179</name>
</gene>
<reference evidence="4 5" key="1">
    <citation type="journal article" date="2013" name="BMC Genomics">
        <title>Phylogenetic relationship and virulence inference of Streptococcus Anginosus Group: curated annotation and whole-genome comparative analysis support distinct species designation.</title>
        <authorList>
            <person name="Olson A.B."/>
            <person name="Kent H."/>
            <person name="Sibley C.D."/>
            <person name="Grinwis M.E."/>
            <person name="Mabon P."/>
            <person name="Ouellette C."/>
            <person name="Tyson S."/>
            <person name="Graham M."/>
            <person name="Tyler S.D."/>
            <person name="Van Domselaar G."/>
            <person name="Surette M.G."/>
            <person name="Corbett C.R."/>
        </authorList>
    </citation>
    <scope>NUCLEOTIDE SEQUENCE [LARGE SCALE GENOMIC DNA]</scope>
    <source>
        <strain evidence="4 5">B196</strain>
    </source>
</reference>
<dbReference type="PATRIC" id="fig|862967.3.peg.164"/>
<evidence type="ECO:0000313" key="4">
    <source>
        <dbReference type="EMBL" id="AGU75571.1"/>
    </source>
</evidence>
<dbReference type="HOGENOM" id="CLU_024176_0_0_9"/>
<feature type="coiled-coil region" evidence="2">
    <location>
        <begin position="214"/>
        <end position="248"/>
    </location>
</feature>
<dbReference type="eggNOG" id="ENOG50331ZC">
    <property type="taxonomic scope" value="Bacteria"/>
</dbReference>
<dbReference type="InterPro" id="IPR025331">
    <property type="entry name" value="TNT"/>
</dbReference>
<accession>T1ZD07</accession>
<evidence type="ECO:0000256" key="1">
    <source>
        <dbReference type="ARBA" id="ARBA00034117"/>
    </source>
</evidence>
<proteinExistence type="inferred from homology"/>
<evidence type="ECO:0000259" key="3">
    <source>
        <dbReference type="PROSITE" id="PS51756"/>
    </source>
</evidence>
<keyword evidence="2" id="KW-0175">Coiled coil</keyword>
<dbReference type="AlphaFoldDB" id="T1ZD07"/>
<dbReference type="Pfam" id="PF14021">
    <property type="entry name" value="TNT"/>
    <property type="match status" value="1"/>
</dbReference>
<dbReference type="GO" id="GO:0050135">
    <property type="term" value="F:NADP+ nucleosidase activity"/>
    <property type="evidence" value="ECO:0007669"/>
    <property type="project" value="InterPro"/>
</dbReference>
<name>T1ZD07_STRIT</name>
<keyword evidence="5" id="KW-1185">Reference proteome</keyword>
<dbReference type="KEGG" id="sib:SIR_0179"/>